<protein>
    <submittedName>
        <fullName evidence="2">Uncharacterized protein</fullName>
    </submittedName>
</protein>
<name>A0A0G0KYZ6_9BACT</name>
<dbReference type="EMBL" id="LBTR01000010">
    <property type="protein sequence ID" value="KKQ45716.1"/>
    <property type="molecule type" value="Genomic_DNA"/>
</dbReference>
<gene>
    <name evidence="2" type="ORF">US62_C0010G0001</name>
</gene>
<sequence>MATTKSKKSVVKKTASKILVKPVGFDEVKSTNLKTSKLKLSRKYLVILLLLVLAGGIYLARG</sequence>
<feature type="transmembrane region" description="Helical" evidence="1">
    <location>
        <begin position="44"/>
        <end position="60"/>
    </location>
</feature>
<evidence type="ECO:0000313" key="3">
    <source>
        <dbReference type="Proteomes" id="UP000034603"/>
    </source>
</evidence>
<comment type="caution">
    <text evidence="2">The sequence shown here is derived from an EMBL/GenBank/DDBJ whole genome shotgun (WGS) entry which is preliminary data.</text>
</comment>
<keyword evidence="1" id="KW-0812">Transmembrane</keyword>
<evidence type="ECO:0000313" key="2">
    <source>
        <dbReference type="EMBL" id="KKQ45716.1"/>
    </source>
</evidence>
<keyword evidence="1" id="KW-1133">Transmembrane helix</keyword>
<reference evidence="2 3" key="1">
    <citation type="journal article" date="2015" name="Nature">
        <title>rRNA introns, odd ribosomes, and small enigmatic genomes across a large radiation of phyla.</title>
        <authorList>
            <person name="Brown C.T."/>
            <person name="Hug L.A."/>
            <person name="Thomas B.C."/>
            <person name="Sharon I."/>
            <person name="Castelle C.J."/>
            <person name="Singh A."/>
            <person name="Wilkins M.J."/>
            <person name="Williams K.H."/>
            <person name="Banfield J.F."/>
        </authorList>
    </citation>
    <scope>NUCLEOTIDE SEQUENCE [LARGE SCALE GENOMIC DNA]</scope>
</reference>
<organism evidence="2 3">
    <name type="scientific">Candidatus Woesebacteria bacterium GW2011_GWA1_37_8</name>
    <dbReference type="NCBI Taxonomy" id="1618546"/>
    <lineage>
        <taxon>Bacteria</taxon>
        <taxon>Candidatus Woeseibacteriota</taxon>
    </lineage>
</organism>
<feature type="non-terminal residue" evidence="2">
    <location>
        <position position="62"/>
    </location>
</feature>
<dbReference type="Proteomes" id="UP000034603">
    <property type="component" value="Unassembled WGS sequence"/>
</dbReference>
<keyword evidence="1" id="KW-0472">Membrane</keyword>
<evidence type="ECO:0000256" key="1">
    <source>
        <dbReference type="SAM" id="Phobius"/>
    </source>
</evidence>
<accession>A0A0G0KYZ6</accession>
<proteinExistence type="predicted"/>
<dbReference type="AlphaFoldDB" id="A0A0G0KYZ6"/>